<organism evidence="2 3">
    <name type="scientific">candidate division WWE3 bacterium RIFCSPLOWO2_01_FULL_37_15</name>
    <dbReference type="NCBI Taxonomy" id="1802622"/>
    <lineage>
        <taxon>Bacteria</taxon>
        <taxon>Katanobacteria</taxon>
    </lineage>
</organism>
<comment type="caution">
    <text evidence="2">The sequence shown here is derived from an EMBL/GenBank/DDBJ whole genome shotgun (WGS) entry which is preliminary data.</text>
</comment>
<feature type="transmembrane region" description="Helical" evidence="1">
    <location>
        <begin position="6"/>
        <end position="22"/>
    </location>
</feature>
<evidence type="ECO:0000256" key="1">
    <source>
        <dbReference type="SAM" id="Phobius"/>
    </source>
</evidence>
<dbReference type="Gene3D" id="2.170.130.30">
    <property type="match status" value="1"/>
</dbReference>
<name>A0A1F4UTE6_UNCKA</name>
<sequence length="143" mass="16612">MLKKTLIGVYILSLILGVYYVQNTLKTNKVPTGEVEKKKTTEVHPAQVLLKVFAYDGTEKEYKAKMKNIDTVLDLFENLRNSQGFYYEKIAYNYGTEVDNINKIKAPEGYNWHIFNNGEDITFKVNEFNLEDNAIYQIRLVKS</sequence>
<proteinExistence type="predicted"/>
<dbReference type="EMBL" id="MEVF01000045">
    <property type="protein sequence ID" value="OGC48172.1"/>
    <property type="molecule type" value="Genomic_DNA"/>
</dbReference>
<accession>A0A1F4UTE6</accession>
<evidence type="ECO:0000313" key="3">
    <source>
        <dbReference type="Proteomes" id="UP000177458"/>
    </source>
</evidence>
<reference evidence="2 3" key="1">
    <citation type="journal article" date="2016" name="Nat. Commun.">
        <title>Thousands of microbial genomes shed light on interconnected biogeochemical processes in an aquifer system.</title>
        <authorList>
            <person name="Anantharaman K."/>
            <person name="Brown C.T."/>
            <person name="Hug L.A."/>
            <person name="Sharon I."/>
            <person name="Castelle C.J."/>
            <person name="Probst A.J."/>
            <person name="Thomas B.C."/>
            <person name="Singh A."/>
            <person name="Wilkins M.J."/>
            <person name="Karaoz U."/>
            <person name="Brodie E.L."/>
            <person name="Williams K.H."/>
            <person name="Hubbard S.S."/>
            <person name="Banfield J.F."/>
        </authorList>
    </citation>
    <scope>NUCLEOTIDE SEQUENCE [LARGE SCALE GENOMIC DNA]</scope>
</reference>
<gene>
    <name evidence="2" type="ORF">A3A69_01275</name>
</gene>
<protein>
    <recommendedName>
        <fullName evidence="4">DUF4430 domain-containing protein</fullName>
    </recommendedName>
</protein>
<keyword evidence="1" id="KW-0472">Membrane</keyword>
<evidence type="ECO:0000313" key="2">
    <source>
        <dbReference type="EMBL" id="OGC48172.1"/>
    </source>
</evidence>
<dbReference type="AlphaFoldDB" id="A0A1F4UTE6"/>
<keyword evidence="1" id="KW-0812">Transmembrane</keyword>
<evidence type="ECO:0008006" key="4">
    <source>
        <dbReference type="Google" id="ProtNLM"/>
    </source>
</evidence>
<keyword evidence="1" id="KW-1133">Transmembrane helix</keyword>
<dbReference type="Proteomes" id="UP000177458">
    <property type="component" value="Unassembled WGS sequence"/>
</dbReference>